<dbReference type="Proteomes" id="UP001154078">
    <property type="component" value="Chromosome 7"/>
</dbReference>
<dbReference type="InterPro" id="IPR000917">
    <property type="entry name" value="Sulfatase_N"/>
</dbReference>
<dbReference type="AlphaFoldDB" id="A0A9P0BCQ8"/>
<dbReference type="InterPro" id="IPR017850">
    <property type="entry name" value="Alkaline_phosphatase_core_sf"/>
</dbReference>
<evidence type="ECO:0000313" key="5">
    <source>
        <dbReference type="Proteomes" id="UP001154078"/>
    </source>
</evidence>
<gene>
    <name evidence="4" type="ORF">MELIAE_LOCUS10341</name>
</gene>
<evidence type="ECO:0000313" key="4">
    <source>
        <dbReference type="EMBL" id="CAH0560611.1"/>
    </source>
</evidence>
<evidence type="ECO:0000256" key="1">
    <source>
        <dbReference type="ARBA" id="ARBA00001913"/>
    </source>
</evidence>
<proteinExistence type="inferred from homology"/>
<dbReference type="InterPro" id="IPR036397">
    <property type="entry name" value="RNaseH_sf"/>
</dbReference>
<dbReference type="Pfam" id="PF00884">
    <property type="entry name" value="Sulfatase"/>
    <property type="match status" value="1"/>
</dbReference>
<dbReference type="Gene3D" id="3.40.720.10">
    <property type="entry name" value="Alkaline Phosphatase, subunit A"/>
    <property type="match status" value="1"/>
</dbReference>
<organism evidence="4 5">
    <name type="scientific">Brassicogethes aeneus</name>
    <name type="common">Rape pollen beetle</name>
    <name type="synonym">Meligethes aeneus</name>
    <dbReference type="NCBI Taxonomy" id="1431903"/>
    <lineage>
        <taxon>Eukaryota</taxon>
        <taxon>Metazoa</taxon>
        <taxon>Ecdysozoa</taxon>
        <taxon>Arthropoda</taxon>
        <taxon>Hexapoda</taxon>
        <taxon>Insecta</taxon>
        <taxon>Pterygota</taxon>
        <taxon>Neoptera</taxon>
        <taxon>Endopterygota</taxon>
        <taxon>Coleoptera</taxon>
        <taxon>Polyphaga</taxon>
        <taxon>Cucujiformia</taxon>
        <taxon>Nitidulidae</taxon>
        <taxon>Meligethinae</taxon>
        <taxon>Brassicogethes</taxon>
    </lineage>
</organism>
<dbReference type="InterPro" id="IPR052709">
    <property type="entry name" value="Transposase-MT_Hybrid"/>
</dbReference>
<feature type="domain" description="Sulfatase N-terminal" evidence="3">
    <location>
        <begin position="259"/>
        <end position="358"/>
    </location>
</feature>
<dbReference type="PANTHER" id="PTHR46060:SF1">
    <property type="entry name" value="MARINER MOS1 TRANSPOSASE-LIKE PROTEIN"/>
    <property type="match status" value="1"/>
</dbReference>
<sequence length="362" mass="41622">MYHLWEHWASRSSRERRVARDLNRLPGAKNDSRSHVVIAMSEKDVPVSVAQRIIIRILVKDNVKSAEIYQKLLEHFGDECLSKTQVYKWCSALRKGREVVANLPYARRPKTSVTDENVSAVEKLILEDRRSTVRDMAEELGISVGIIEQIIHKRLGYRKISARWVPRLLNFDQKFTRWEYLFGPLKEALGGLRFESNAEVKYFVREWLRDKPRDFYEQGIRKLPERWQKCVECDEDYLEKLSSDPVQKSDPERPSLLTVAMLSKLDDSVGNVVKALGKTNMLENSIIVFTTDNGGPAAGFNLNAASNYPLRGVKNTLWEGGIRGAACLWSPLLKKNKRVSQQRMHISDWLPTLLEAIGDDIR</sequence>
<evidence type="ECO:0000256" key="2">
    <source>
        <dbReference type="ARBA" id="ARBA00008779"/>
    </source>
</evidence>
<protein>
    <recommendedName>
        <fullName evidence="3">Sulfatase N-terminal domain-containing protein</fullName>
    </recommendedName>
</protein>
<accession>A0A9P0BCQ8</accession>
<dbReference type="Gene3D" id="3.30.420.10">
    <property type="entry name" value="Ribonuclease H-like superfamily/Ribonuclease H"/>
    <property type="match status" value="1"/>
</dbReference>
<name>A0A9P0BCQ8_BRAAE</name>
<comment type="similarity">
    <text evidence="2">Belongs to the sulfatase family.</text>
</comment>
<evidence type="ECO:0000259" key="3">
    <source>
        <dbReference type="Pfam" id="PF00884"/>
    </source>
</evidence>
<keyword evidence="5" id="KW-1185">Reference proteome</keyword>
<dbReference type="GO" id="GO:0003676">
    <property type="term" value="F:nucleic acid binding"/>
    <property type="evidence" value="ECO:0007669"/>
    <property type="project" value="InterPro"/>
</dbReference>
<dbReference type="PANTHER" id="PTHR46060">
    <property type="entry name" value="MARINER MOS1 TRANSPOSASE-LIKE PROTEIN"/>
    <property type="match status" value="1"/>
</dbReference>
<dbReference type="OrthoDB" id="8189826at2759"/>
<comment type="cofactor">
    <cofactor evidence="1">
        <name>Ca(2+)</name>
        <dbReference type="ChEBI" id="CHEBI:29108"/>
    </cofactor>
</comment>
<dbReference type="EMBL" id="OV121138">
    <property type="protein sequence ID" value="CAH0560611.1"/>
    <property type="molecule type" value="Genomic_DNA"/>
</dbReference>
<dbReference type="SUPFAM" id="SSF53649">
    <property type="entry name" value="Alkaline phosphatase-like"/>
    <property type="match status" value="1"/>
</dbReference>
<reference evidence="4" key="1">
    <citation type="submission" date="2021-12" db="EMBL/GenBank/DDBJ databases">
        <authorList>
            <person name="King R."/>
        </authorList>
    </citation>
    <scope>NUCLEOTIDE SEQUENCE</scope>
</reference>